<evidence type="ECO:0000313" key="1">
    <source>
        <dbReference type="EMBL" id="MPY10456.1"/>
    </source>
</evidence>
<dbReference type="RefSeq" id="WP_152813322.1">
    <property type="nucleotide sequence ID" value="NZ_VJXX01000001.1"/>
</dbReference>
<gene>
    <name evidence="1" type="ORF">FNH21_06925</name>
</gene>
<reference evidence="2" key="1">
    <citation type="submission" date="2019-07" db="EMBL/GenBank/DDBJ databases">
        <title>Arthrobacter KR32 sp. nov., isolated from mountain cheese made of cows milk.</title>
        <authorList>
            <person name="Flegler A."/>
        </authorList>
    </citation>
    <scope>NUCLEOTIDE SEQUENCE [LARGE SCALE GENOMIC DNA]</scope>
    <source>
        <strain evidence="2">KR32</strain>
    </source>
</reference>
<organism evidence="1 2">
    <name type="scientific">Arthrobacter bussei</name>
    <dbReference type="NCBI Taxonomy" id="2594179"/>
    <lineage>
        <taxon>Bacteria</taxon>
        <taxon>Bacillati</taxon>
        <taxon>Actinomycetota</taxon>
        <taxon>Actinomycetes</taxon>
        <taxon>Micrococcales</taxon>
        <taxon>Micrococcaceae</taxon>
        <taxon>Arthrobacter</taxon>
    </lineage>
</organism>
<dbReference type="Proteomes" id="UP000326464">
    <property type="component" value="Unassembled WGS sequence"/>
</dbReference>
<evidence type="ECO:0000313" key="2">
    <source>
        <dbReference type="Proteomes" id="UP000326464"/>
    </source>
</evidence>
<dbReference type="AlphaFoldDB" id="A0A7X1NP63"/>
<dbReference type="OrthoDB" id="3267550at2"/>
<comment type="caution">
    <text evidence="1">The sequence shown here is derived from an EMBL/GenBank/DDBJ whole genome shotgun (WGS) entry which is preliminary data.</text>
</comment>
<keyword evidence="2" id="KW-1185">Reference proteome</keyword>
<accession>A0A7X1NP63</accession>
<name>A0A7X1NP63_9MICC</name>
<proteinExistence type="predicted"/>
<protein>
    <submittedName>
        <fullName evidence="1">Uncharacterized protein</fullName>
    </submittedName>
</protein>
<sequence>MALVIAVSSCATGGEDNWNSTAVGDDKSIGALDLRSVLLVTGDEGAAARILGTFENNTDQPIDLTISDDDEETRLTVPGQGSIALDTRETLLRTSGDAPGARTTLVATTADGSVDLLVPVVDGTLDPYRPYLPD</sequence>
<dbReference type="EMBL" id="VJXX01000001">
    <property type="protein sequence ID" value="MPY10456.1"/>
    <property type="molecule type" value="Genomic_DNA"/>
</dbReference>